<dbReference type="KEGG" id="dai:Desaci_1701"/>
<sequence>MYSMMYGEISYEKMYSIIKAYLSQDRHGEYRVSIGTDSQNFDDTKIPITIGIHKIENSIGKGGIFFSEIRRVKKISNIRQKIFYETNLSLELAEKLEERFRYDKIPNKIAIHVDAGYNGPTGKYIAEIMGWVKSCGFQCVIKPDSYMASSVANRLSK</sequence>
<dbReference type="PANTHER" id="PTHR39961">
    <property type="entry name" value="HYPOTHETICAL CYTOSOLIC PROTEIN"/>
    <property type="match status" value="1"/>
</dbReference>
<dbReference type="PANTHER" id="PTHR39961:SF1">
    <property type="entry name" value="DUF458 DOMAIN-CONTAINING PROTEIN"/>
    <property type="match status" value="1"/>
</dbReference>
<dbReference type="Pfam" id="PF04308">
    <property type="entry name" value="RNaseH_like"/>
    <property type="match status" value="1"/>
</dbReference>
<dbReference type="HOGENOM" id="CLU_128607_0_0_9"/>
<dbReference type="AlphaFoldDB" id="I4D4G8"/>
<dbReference type="EMBL" id="CP003639">
    <property type="protein sequence ID" value="AFM40692.1"/>
    <property type="molecule type" value="Genomic_DNA"/>
</dbReference>
<reference evidence="1 2" key="1">
    <citation type="journal article" date="2012" name="J. Bacteriol.">
        <title>Complete genome sequences of Desulfosporosinus orientis DSM765T, Desulfosporosinus youngiae DSM17734T, Desulfosporosinus meridiei DSM13257T, and Desulfosporosinus acidiphilus DSM22704T.</title>
        <authorList>
            <person name="Pester M."/>
            <person name="Brambilla E."/>
            <person name="Alazard D."/>
            <person name="Rattei T."/>
            <person name="Weinmaier T."/>
            <person name="Han J."/>
            <person name="Lucas S."/>
            <person name="Lapidus A."/>
            <person name="Cheng J.F."/>
            <person name="Goodwin L."/>
            <person name="Pitluck S."/>
            <person name="Peters L."/>
            <person name="Ovchinnikova G."/>
            <person name="Teshima H."/>
            <person name="Detter J.C."/>
            <person name="Han C.S."/>
            <person name="Tapia R."/>
            <person name="Land M.L."/>
            <person name="Hauser L."/>
            <person name="Kyrpides N.C."/>
            <person name="Ivanova N.N."/>
            <person name="Pagani I."/>
            <person name="Huntmann M."/>
            <person name="Wei C.L."/>
            <person name="Davenport K.W."/>
            <person name="Daligault H."/>
            <person name="Chain P.S."/>
            <person name="Chen A."/>
            <person name="Mavromatis K."/>
            <person name="Markowitz V."/>
            <person name="Szeto E."/>
            <person name="Mikhailova N."/>
            <person name="Pati A."/>
            <person name="Wagner M."/>
            <person name="Woyke T."/>
            <person name="Ollivier B."/>
            <person name="Klenk H.P."/>
            <person name="Spring S."/>
            <person name="Loy A."/>
        </authorList>
    </citation>
    <scope>NUCLEOTIDE SEQUENCE [LARGE SCALE GENOMIC DNA]</scope>
    <source>
        <strain evidence="2">DSM 22704 / JCM 16185 / SJ4</strain>
    </source>
</reference>
<keyword evidence="2" id="KW-1185">Reference proteome</keyword>
<dbReference type="STRING" id="646529.Desaci_1701"/>
<protein>
    <submittedName>
        <fullName evidence="1">Uncharacterized protein</fullName>
    </submittedName>
</protein>
<name>I4D4G8_DESAJ</name>
<gene>
    <name evidence="1" type="ordered locus">Desaci_1701</name>
</gene>
<organism evidence="1 2">
    <name type="scientific">Desulfosporosinus acidiphilus (strain DSM 22704 / JCM 16185 / SJ4)</name>
    <dbReference type="NCBI Taxonomy" id="646529"/>
    <lineage>
        <taxon>Bacteria</taxon>
        <taxon>Bacillati</taxon>
        <taxon>Bacillota</taxon>
        <taxon>Clostridia</taxon>
        <taxon>Eubacteriales</taxon>
        <taxon>Desulfitobacteriaceae</taxon>
        <taxon>Desulfosporosinus</taxon>
    </lineage>
</organism>
<proteinExistence type="predicted"/>
<evidence type="ECO:0000313" key="1">
    <source>
        <dbReference type="EMBL" id="AFM40692.1"/>
    </source>
</evidence>
<dbReference type="Proteomes" id="UP000002892">
    <property type="component" value="Chromosome"/>
</dbReference>
<evidence type="ECO:0000313" key="2">
    <source>
        <dbReference type="Proteomes" id="UP000002892"/>
    </source>
</evidence>
<accession>I4D4G8</accession>
<dbReference type="InterPro" id="IPR007405">
    <property type="entry name" value="Phage_KVP40_Orf299"/>
</dbReference>
<dbReference type="OrthoDB" id="37369at2"/>
<dbReference type="eggNOG" id="COG1978">
    <property type="taxonomic scope" value="Bacteria"/>
</dbReference>